<dbReference type="AlphaFoldDB" id="A0A2V1H1R7"/>
<dbReference type="PANTHER" id="PTHR32071:SF35">
    <property type="entry name" value="ANAEROBIC NITRIC OXIDE REDUCTASE TRANSCRIPTION REGULATOR NORR"/>
    <property type="match status" value="1"/>
</dbReference>
<dbReference type="GO" id="GO:0006355">
    <property type="term" value="P:regulation of DNA-templated transcription"/>
    <property type="evidence" value="ECO:0007669"/>
    <property type="project" value="InterPro"/>
</dbReference>
<keyword evidence="8" id="KW-1185">Reference proteome</keyword>
<dbReference type="Pfam" id="PF25601">
    <property type="entry name" value="AAA_lid_14"/>
    <property type="match status" value="1"/>
</dbReference>
<dbReference type="PANTHER" id="PTHR32071">
    <property type="entry name" value="TRANSCRIPTIONAL REGULATORY PROTEIN"/>
    <property type="match status" value="1"/>
</dbReference>
<dbReference type="Pfam" id="PF01590">
    <property type="entry name" value="GAF"/>
    <property type="match status" value="1"/>
</dbReference>
<dbReference type="GO" id="GO:0005524">
    <property type="term" value="F:ATP binding"/>
    <property type="evidence" value="ECO:0007669"/>
    <property type="project" value="UniProtKB-KW"/>
</dbReference>
<keyword evidence="2" id="KW-0067">ATP-binding</keyword>
<evidence type="ECO:0000256" key="3">
    <source>
        <dbReference type="ARBA" id="ARBA00023015"/>
    </source>
</evidence>
<dbReference type="SUPFAM" id="SSF52540">
    <property type="entry name" value="P-loop containing nucleoside triphosphate hydrolases"/>
    <property type="match status" value="1"/>
</dbReference>
<organism evidence="7 8">
    <name type="scientific">Pelagibaculum spongiae</name>
    <dbReference type="NCBI Taxonomy" id="2080658"/>
    <lineage>
        <taxon>Bacteria</taxon>
        <taxon>Pseudomonadati</taxon>
        <taxon>Pseudomonadota</taxon>
        <taxon>Gammaproteobacteria</taxon>
        <taxon>Oceanospirillales</taxon>
        <taxon>Pelagibaculum</taxon>
    </lineage>
</organism>
<evidence type="ECO:0000256" key="2">
    <source>
        <dbReference type="ARBA" id="ARBA00022840"/>
    </source>
</evidence>
<dbReference type="InterPro" id="IPR003018">
    <property type="entry name" value="GAF"/>
</dbReference>
<dbReference type="Gene3D" id="3.30.450.40">
    <property type="match status" value="1"/>
</dbReference>
<dbReference type="PROSITE" id="PS50045">
    <property type="entry name" value="SIGMA54_INTERACT_4"/>
    <property type="match status" value="1"/>
</dbReference>
<dbReference type="SUPFAM" id="SSF55781">
    <property type="entry name" value="GAF domain-like"/>
    <property type="match status" value="1"/>
</dbReference>
<dbReference type="SMART" id="SM00065">
    <property type="entry name" value="GAF"/>
    <property type="match status" value="1"/>
</dbReference>
<dbReference type="InterPro" id="IPR058031">
    <property type="entry name" value="AAA_lid_NorR"/>
</dbReference>
<dbReference type="Gene3D" id="3.40.50.300">
    <property type="entry name" value="P-loop containing nucleotide triphosphate hydrolases"/>
    <property type="match status" value="1"/>
</dbReference>
<comment type="caution">
    <text evidence="7">The sequence shown here is derived from an EMBL/GenBank/DDBJ whole genome shotgun (WGS) entry which is preliminary data.</text>
</comment>
<evidence type="ECO:0000256" key="1">
    <source>
        <dbReference type="ARBA" id="ARBA00022741"/>
    </source>
</evidence>
<dbReference type="EMBL" id="QDDL01000002">
    <property type="protein sequence ID" value="PVZ70382.1"/>
    <property type="molecule type" value="Genomic_DNA"/>
</dbReference>
<name>A0A2V1H1R7_9GAMM</name>
<dbReference type="InterPro" id="IPR009057">
    <property type="entry name" value="Homeodomain-like_sf"/>
</dbReference>
<dbReference type="Pfam" id="PF00158">
    <property type="entry name" value="Sigma54_activat"/>
    <property type="match status" value="1"/>
</dbReference>
<reference evidence="7 8" key="1">
    <citation type="submission" date="2018-04" db="EMBL/GenBank/DDBJ databases">
        <title>Thalassorhabdus spongiae gen. nov., sp. nov., isolated from a marine sponge in South-West Iceland.</title>
        <authorList>
            <person name="Knobloch S."/>
            <person name="Daussin A."/>
            <person name="Johannsson R."/>
            <person name="Marteinsson V.T."/>
        </authorList>
    </citation>
    <scope>NUCLEOTIDE SEQUENCE [LARGE SCALE GENOMIC DNA]</scope>
    <source>
        <strain evidence="7 8">Hp12</strain>
    </source>
</reference>
<gene>
    <name evidence="7" type="ORF">DC094_07250</name>
</gene>
<keyword evidence="4" id="KW-0238">DNA-binding</keyword>
<feature type="domain" description="Sigma-54 factor interaction" evidence="6">
    <location>
        <begin position="176"/>
        <end position="399"/>
    </location>
</feature>
<sequence length="483" mass="53523">MLTAEYALDKDEFTDYLTVLETIAPWVQGDAYTLLRLEPGGLKPLVSIGLVKEAMGRSFLVTEQPWLKAVLLSENPVRFIPCELSSHPLDGLLLSKSLIQDSYGVRLMVHEQCWGILLMDAAQPQQFHQLNQQTLQAVCSMVEARVQSLQTLEQLRTISSDNLPSAMAPTPTNSALAGNSIIMRQLRQQIVSAANSNMTVMICGEAGTGKRLVARELHRLSGRSGSMQLVDCQALPVEALDSELFGLNQLGAVANKHLGKLKQACQGTLVISSFEILPLSAQRHLTNWLQKNASKAASSITLPARILVTTSVDLPRAVAEGKVLKELYQRLSAYSISVPKLNERGEDLELLAGFYLEQQKCHMGLRVVRLSDDAIQALYQHRWPGNVPELAQRIYRAVRIQPAGHQSQLVLEAESLGLDVPDKEPVTVSAKEGADLKDLVDDYQRQLIRHHLQLCNSNWAHVARSLQVDRSNLYRLAKRLGLK</sequence>
<dbReference type="InterPro" id="IPR029016">
    <property type="entry name" value="GAF-like_dom_sf"/>
</dbReference>
<keyword evidence="5" id="KW-0804">Transcription</keyword>
<evidence type="ECO:0000313" key="7">
    <source>
        <dbReference type="EMBL" id="PVZ70382.1"/>
    </source>
</evidence>
<accession>A0A2V1H1R7</accession>
<evidence type="ECO:0000259" key="6">
    <source>
        <dbReference type="PROSITE" id="PS50045"/>
    </source>
</evidence>
<protein>
    <recommendedName>
        <fullName evidence="6">Sigma-54 factor interaction domain-containing protein</fullName>
    </recommendedName>
</protein>
<evidence type="ECO:0000313" key="8">
    <source>
        <dbReference type="Proteomes" id="UP000244906"/>
    </source>
</evidence>
<dbReference type="SUPFAM" id="SSF46689">
    <property type="entry name" value="Homeodomain-like"/>
    <property type="match status" value="1"/>
</dbReference>
<dbReference type="InterPro" id="IPR027417">
    <property type="entry name" value="P-loop_NTPase"/>
</dbReference>
<proteinExistence type="predicted"/>
<evidence type="ECO:0000256" key="5">
    <source>
        <dbReference type="ARBA" id="ARBA00023163"/>
    </source>
</evidence>
<dbReference type="Proteomes" id="UP000244906">
    <property type="component" value="Unassembled WGS sequence"/>
</dbReference>
<dbReference type="InterPro" id="IPR002078">
    <property type="entry name" value="Sigma_54_int"/>
</dbReference>
<dbReference type="Gene3D" id="1.10.10.60">
    <property type="entry name" value="Homeodomain-like"/>
    <property type="match status" value="1"/>
</dbReference>
<evidence type="ECO:0000256" key="4">
    <source>
        <dbReference type="ARBA" id="ARBA00023125"/>
    </source>
</evidence>
<keyword evidence="1" id="KW-0547">Nucleotide-binding</keyword>
<dbReference type="Gene3D" id="1.10.8.60">
    <property type="match status" value="1"/>
</dbReference>
<dbReference type="GO" id="GO:0003677">
    <property type="term" value="F:DNA binding"/>
    <property type="evidence" value="ECO:0007669"/>
    <property type="project" value="UniProtKB-KW"/>
</dbReference>
<keyword evidence="3" id="KW-0805">Transcription regulation</keyword>
<dbReference type="OrthoDB" id="9804019at2"/>
<dbReference type="RefSeq" id="WP_116686454.1">
    <property type="nucleotide sequence ID" value="NZ_CAWNYD010000002.1"/>
</dbReference>
<dbReference type="CDD" id="cd00009">
    <property type="entry name" value="AAA"/>
    <property type="match status" value="1"/>
</dbReference>